<evidence type="ECO:0000313" key="1">
    <source>
        <dbReference type="EMBL" id="DAE20012.1"/>
    </source>
</evidence>
<dbReference type="EMBL" id="BK015689">
    <property type="protein sequence ID" value="DAE20012.1"/>
    <property type="molecule type" value="Genomic_DNA"/>
</dbReference>
<name>A0A8S5QN21_9CAUD</name>
<proteinExistence type="predicted"/>
<sequence>MFNFQKEVVLNSLDQVKVFETVLKDNGVKSKKLRIHDGGEYFAKYIVDKKIYKTSPIPGSSFKLTITPDESILGKHIQILIELGLDSDYRGDYGSALYYFRKPMLIDVILPAVATLAADAKPDDKANALKDAKVKAVNVLYKAFNAVVPKEYKFITMDEPTTTTETLVIKGADSYQKVRNIVISEFTCEDRCEGSSEELVEIVNYKNDKKSAVVSYEKNNVEFGTYNYVLQNLRLPTYANLRFTSPSAPEMPIKGAQYVQYSFAYCVPRIGFGGMSVVGQTNYSTTMHTFYVLETLASSFEDDLKKLDADFESEEHLVEVNRTDKKIVTILPDTYASSQDLDSKTAIAANKKAIDDNTKADETVATQVTKNKNAIKAAHSEADV</sequence>
<protein>
    <submittedName>
        <fullName evidence="1">Uncharacterized protein</fullName>
    </submittedName>
</protein>
<reference evidence="1" key="1">
    <citation type="journal article" date="2021" name="Proc. Natl. Acad. Sci. U.S.A.">
        <title>A Catalog of Tens of Thousands of Viruses from Human Metagenomes Reveals Hidden Associations with Chronic Diseases.</title>
        <authorList>
            <person name="Tisza M.J."/>
            <person name="Buck C.B."/>
        </authorList>
    </citation>
    <scope>NUCLEOTIDE SEQUENCE</scope>
    <source>
        <strain evidence="1">CtYsL76</strain>
    </source>
</reference>
<accession>A0A8S5QN21</accession>
<organism evidence="1">
    <name type="scientific">CrAss-like virus sp. ctYsL76</name>
    <dbReference type="NCBI Taxonomy" id="2826826"/>
    <lineage>
        <taxon>Viruses</taxon>
        <taxon>Duplodnaviria</taxon>
        <taxon>Heunggongvirae</taxon>
        <taxon>Uroviricota</taxon>
        <taxon>Caudoviricetes</taxon>
        <taxon>Crassvirales</taxon>
    </lineage>
</organism>